<reference evidence="2" key="1">
    <citation type="submission" date="2017-09" db="EMBL/GenBank/DDBJ databases">
        <title>Complete Genome Sequence of ansamitocin-producing Bacterium Actinosynnema pretiosum X47.</title>
        <authorList>
            <person name="Cao G."/>
            <person name="Zong G."/>
            <person name="Zhong C."/>
            <person name="Fu J."/>
        </authorList>
    </citation>
    <scope>NUCLEOTIDE SEQUENCE [LARGE SCALE GENOMIC DNA]</scope>
    <source>
        <strain evidence="2">X47</strain>
    </source>
</reference>
<dbReference type="AlphaFoldDB" id="A0A290Z5P8"/>
<evidence type="ECO:0000256" key="1">
    <source>
        <dbReference type="SAM" id="MobiDB-lite"/>
    </source>
</evidence>
<accession>A0A290Z5P8</accession>
<feature type="compositionally biased region" description="Basic and acidic residues" evidence="1">
    <location>
        <begin position="1"/>
        <end position="13"/>
    </location>
</feature>
<evidence type="ECO:0000313" key="2">
    <source>
        <dbReference type="EMBL" id="ATE54299.1"/>
    </source>
</evidence>
<dbReference type="Proteomes" id="UP000218505">
    <property type="component" value="Chromosome"/>
</dbReference>
<organism evidence="2 3">
    <name type="scientific">Actinosynnema pretiosum</name>
    <dbReference type="NCBI Taxonomy" id="42197"/>
    <lineage>
        <taxon>Bacteria</taxon>
        <taxon>Bacillati</taxon>
        <taxon>Actinomycetota</taxon>
        <taxon>Actinomycetes</taxon>
        <taxon>Pseudonocardiales</taxon>
        <taxon>Pseudonocardiaceae</taxon>
        <taxon>Actinosynnema</taxon>
    </lineage>
</organism>
<sequence length="163" mass="17909">MVGRGELTDELHPTVDSAGLPPTAILTLGSGPATTRNRHRCSTTSTTSPWTGGGCGVGRVIADKAHAHTNTRTALQRRPIKAAIPERVDRIARRRTKGSPSGRPPAFDPDLCKPRNVVERCFNRLKRLRGPATRFAKRAACPPRRDRLAPHRPPPEVKIRRKP</sequence>
<dbReference type="KEGG" id="apre:CNX65_14185"/>
<feature type="region of interest" description="Disordered" evidence="1">
    <location>
        <begin position="134"/>
        <end position="163"/>
    </location>
</feature>
<protein>
    <submittedName>
        <fullName evidence="2">Uncharacterized protein</fullName>
    </submittedName>
</protein>
<feature type="compositionally biased region" description="Basic and acidic residues" evidence="1">
    <location>
        <begin position="143"/>
        <end position="163"/>
    </location>
</feature>
<dbReference type="EMBL" id="CP023445">
    <property type="protein sequence ID" value="ATE54299.1"/>
    <property type="molecule type" value="Genomic_DNA"/>
</dbReference>
<evidence type="ECO:0000313" key="3">
    <source>
        <dbReference type="Proteomes" id="UP000218505"/>
    </source>
</evidence>
<name>A0A290Z5P8_9PSEU</name>
<feature type="region of interest" description="Disordered" evidence="1">
    <location>
        <begin position="1"/>
        <end position="49"/>
    </location>
</feature>
<gene>
    <name evidence="2" type="ORF">CNX65_14185</name>
</gene>
<proteinExistence type="predicted"/>
<feature type="region of interest" description="Disordered" evidence="1">
    <location>
        <begin position="87"/>
        <end position="111"/>
    </location>
</feature>
<keyword evidence="3" id="KW-1185">Reference proteome</keyword>